<protein>
    <recommendedName>
        <fullName evidence="4">CTP synthetase</fullName>
    </recommendedName>
</protein>
<evidence type="ECO:0000313" key="3">
    <source>
        <dbReference type="Proteomes" id="UP000281128"/>
    </source>
</evidence>
<evidence type="ECO:0000313" key="2">
    <source>
        <dbReference type="EMBL" id="RKF16091.1"/>
    </source>
</evidence>
<evidence type="ECO:0000256" key="1">
    <source>
        <dbReference type="SAM" id="Phobius"/>
    </source>
</evidence>
<dbReference type="RefSeq" id="WP_121163010.1">
    <property type="nucleotide sequence ID" value="NZ_RAPE01000001.1"/>
</dbReference>
<dbReference type="Proteomes" id="UP000281128">
    <property type="component" value="Unassembled WGS sequence"/>
</dbReference>
<organism evidence="2 3">
    <name type="scientific">Roseovarius spongiae</name>
    <dbReference type="NCBI Taxonomy" id="2320272"/>
    <lineage>
        <taxon>Bacteria</taxon>
        <taxon>Pseudomonadati</taxon>
        <taxon>Pseudomonadota</taxon>
        <taxon>Alphaproteobacteria</taxon>
        <taxon>Rhodobacterales</taxon>
        <taxon>Roseobacteraceae</taxon>
        <taxon>Roseovarius</taxon>
    </lineage>
</organism>
<proteinExistence type="predicted"/>
<sequence length="77" mass="8452">MDRLAIFIAVIGGSSIAGALVIAAFSLGYYGYWVIAACVIAGLVMAWPTGYLVARRIKREDPAWNERRNEPKPGLKR</sequence>
<gene>
    <name evidence="2" type="ORF">D6850_00515</name>
</gene>
<keyword evidence="1" id="KW-0472">Membrane</keyword>
<keyword evidence="1" id="KW-1133">Transmembrane helix</keyword>
<keyword evidence="3" id="KW-1185">Reference proteome</keyword>
<name>A0A3A8B3Q0_9RHOB</name>
<evidence type="ECO:0008006" key="4">
    <source>
        <dbReference type="Google" id="ProtNLM"/>
    </source>
</evidence>
<feature type="transmembrane region" description="Helical" evidence="1">
    <location>
        <begin position="29"/>
        <end position="54"/>
    </location>
</feature>
<comment type="caution">
    <text evidence="2">The sequence shown here is derived from an EMBL/GenBank/DDBJ whole genome shotgun (WGS) entry which is preliminary data.</text>
</comment>
<dbReference type="OrthoDB" id="7870164at2"/>
<accession>A0A3A8B3Q0</accession>
<keyword evidence="1" id="KW-0812">Transmembrane</keyword>
<dbReference type="AlphaFoldDB" id="A0A3A8B3Q0"/>
<dbReference type="EMBL" id="RAPE01000001">
    <property type="protein sequence ID" value="RKF16091.1"/>
    <property type="molecule type" value="Genomic_DNA"/>
</dbReference>
<reference evidence="2 3" key="1">
    <citation type="submission" date="2018-09" db="EMBL/GenBank/DDBJ databases">
        <title>Roseovarius spongiae sp. nov., isolated from a marine sponge.</title>
        <authorList>
            <person name="Zhuang L."/>
            <person name="Luo L."/>
        </authorList>
    </citation>
    <scope>NUCLEOTIDE SEQUENCE [LARGE SCALE GENOMIC DNA]</scope>
    <source>
        <strain evidence="2 3">HN-E21</strain>
    </source>
</reference>